<feature type="transmembrane region" description="Helical" evidence="7">
    <location>
        <begin position="270"/>
        <end position="291"/>
    </location>
</feature>
<dbReference type="GO" id="GO:0055085">
    <property type="term" value="P:transmembrane transport"/>
    <property type="evidence" value="ECO:0007669"/>
    <property type="project" value="InterPro"/>
</dbReference>
<keyword evidence="4 7" id="KW-0812">Transmembrane</keyword>
<gene>
    <name evidence="10" type="ORF">CVN68_09325</name>
</gene>
<comment type="subcellular location">
    <subcellularLocation>
        <location evidence="1 7">Cell membrane</location>
        <topology evidence="1 7">Multi-pass membrane protein</topology>
    </subcellularLocation>
</comment>
<keyword evidence="5 7" id="KW-1133">Transmembrane helix</keyword>
<evidence type="ECO:0000256" key="6">
    <source>
        <dbReference type="ARBA" id="ARBA00023136"/>
    </source>
</evidence>
<evidence type="ECO:0000256" key="8">
    <source>
        <dbReference type="SAM" id="MobiDB-lite"/>
    </source>
</evidence>
<keyword evidence="11" id="KW-1185">Reference proteome</keyword>
<evidence type="ECO:0000256" key="3">
    <source>
        <dbReference type="ARBA" id="ARBA00022475"/>
    </source>
</evidence>
<dbReference type="Gene3D" id="1.10.3720.10">
    <property type="entry name" value="MetI-like"/>
    <property type="match status" value="1"/>
</dbReference>
<feature type="transmembrane region" description="Helical" evidence="7">
    <location>
        <begin position="99"/>
        <end position="123"/>
    </location>
</feature>
<dbReference type="EMBL" id="CP024923">
    <property type="protein sequence ID" value="ATY32152.1"/>
    <property type="molecule type" value="Genomic_DNA"/>
</dbReference>
<dbReference type="Pfam" id="PF00528">
    <property type="entry name" value="BPD_transp_1"/>
    <property type="match status" value="1"/>
</dbReference>
<feature type="transmembrane region" description="Helical" evidence="7">
    <location>
        <begin position="168"/>
        <end position="189"/>
    </location>
</feature>
<evidence type="ECO:0000259" key="9">
    <source>
        <dbReference type="PROSITE" id="PS50928"/>
    </source>
</evidence>
<dbReference type="GO" id="GO:0005886">
    <property type="term" value="C:plasma membrane"/>
    <property type="evidence" value="ECO:0007669"/>
    <property type="project" value="UniProtKB-SubCell"/>
</dbReference>
<evidence type="ECO:0000313" key="11">
    <source>
        <dbReference type="Proteomes" id="UP000229081"/>
    </source>
</evidence>
<organism evidence="10 11">
    <name type="scientific">Sphingomonas psychrotolerans</name>
    <dbReference type="NCBI Taxonomy" id="1327635"/>
    <lineage>
        <taxon>Bacteria</taxon>
        <taxon>Pseudomonadati</taxon>
        <taxon>Pseudomonadota</taxon>
        <taxon>Alphaproteobacteria</taxon>
        <taxon>Sphingomonadales</taxon>
        <taxon>Sphingomonadaceae</taxon>
        <taxon>Sphingomonas</taxon>
    </lineage>
</organism>
<reference evidence="10 11" key="1">
    <citation type="submission" date="2017-11" db="EMBL/GenBank/DDBJ databases">
        <title>Complete genome sequence of Sphingomonas sp. Strain Cra20, a psychrotolerant potential plant growth promoting rhizobacteria.</title>
        <authorList>
            <person name="Luo Y."/>
        </authorList>
    </citation>
    <scope>NUCLEOTIDE SEQUENCE [LARGE SCALE GENOMIC DNA]</scope>
    <source>
        <strain evidence="10 11">Cra20</strain>
    </source>
</reference>
<evidence type="ECO:0000256" key="5">
    <source>
        <dbReference type="ARBA" id="ARBA00022989"/>
    </source>
</evidence>
<dbReference type="Proteomes" id="UP000229081">
    <property type="component" value="Chromosome"/>
</dbReference>
<dbReference type="PROSITE" id="PS50928">
    <property type="entry name" value="ABC_TM1"/>
    <property type="match status" value="1"/>
</dbReference>
<evidence type="ECO:0000256" key="2">
    <source>
        <dbReference type="ARBA" id="ARBA00022448"/>
    </source>
</evidence>
<dbReference type="InterPro" id="IPR000515">
    <property type="entry name" value="MetI-like"/>
</dbReference>
<feature type="compositionally biased region" description="Basic and acidic residues" evidence="8">
    <location>
        <begin position="14"/>
        <end position="23"/>
    </location>
</feature>
<dbReference type="KEGG" id="sphc:CVN68_09325"/>
<dbReference type="CDD" id="cd06261">
    <property type="entry name" value="TM_PBP2"/>
    <property type="match status" value="1"/>
</dbReference>
<sequence>MGARLCRGGGTGPVRDDPDRRDDPVPHLVAEGSRVRRSRLAVALVALAAVLMLVPLLWVFALSLKANSELMADTASVFNGRYTLDNYRNLFGNGAVFRWILNSLIVSLGMTAGVLVLASLAGYGFARLEFRGRDVLFVVVLLGLAVPEQAVIIARHQMFSWLSMHNSYPALILPGLSAPFGVFLMTQYFRAIPKDIDEAALLDGASRFTIFWRLLLPLTIPAQATLGIFTFLHAWNDYWWPLISATNKDMFTLTVGVASTQMNFAQTEGLGFLMAQAVFAGAPMLIVYLFFQKYIVQAVAGAAGR</sequence>
<evidence type="ECO:0000256" key="7">
    <source>
        <dbReference type="RuleBase" id="RU363032"/>
    </source>
</evidence>
<dbReference type="AlphaFoldDB" id="A0A2K8ME29"/>
<feature type="region of interest" description="Disordered" evidence="8">
    <location>
        <begin position="1"/>
        <end position="23"/>
    </location>
</feature>
<feature type="transmembrane region" description="Helical" evidence="7">
    <location>
        <begin position="210"/>
        <end position="232"/>
    </location>
</feature>
<proteinExistence type="inferred from homology"/>
<dbReference type="OrthoDB" id="9815445at2"/>
<evidence type="ECO:0000256" key="4">
    <source>
        <dbReference type="ARBA" id="ARBA00022692"/>
    </source>
</evidence>
<dbReference type="PANTHER" id="PTHR43744:SF12">
    <property type="entry name" value="ABC TRANSPORTER PERMEASE PROTEIN MG189-RELATED"/>
    <property type="match status" value="1"/>
</dbReference>
<dbReference type="InterPro" id="IPR035906">
    <property type="entry name" value="MetI-like_sf"/>
</dbReference>
<dbReference type="PANTHER" id="PTHR43744">
    <property type="entry name" value="ABC TRANSPORTER PERMEASE PROTEIN MG189-RELATED-RELATED"/>
    <property type="match status" value="1"/>
</dbReference>
<keyword evidence="6 7" id="KW-0472">Membrane</keyword>
<evidence type="ECO:0000313" key="10">
    <source>
        <dbReference type="EMBL" id="ATY32152.1"/>
    </source>
</evidence>
<comment type="similarity">
    <text evidence="7">Belongs to the binding-protein-dependent transport system permease family.</text>
</comment>
<feature type="transmembrane region" description="Helical" evidence="7">
    <location>
        <begin position="135"/>
        <end position="156"/>
    </location>
</feature>
<accession>A0A2K8ME29</accession>
<evidence type="ECO:0000256" key="1">
    <source>
        <dbReference type="ARBA" id="ARBA00004651"/>
    </source>
</evidence>
<name>A0A2K8ME29_9SPHN</name>
<dbReference type="SUPFAM" id="SSF161098">
    <property type="entry name" value="MetI-like"/>
    <property type="match status" value="1"/>
</dbReference>
<keyword evidence="2 7" id="KW-0813">Transport</keyword>
<feature type="transmembrane region" description="Helical" evidence="7">
    <location>
        <begin position="40"/>
        <end position="61"/>
    </location>
</feature>
<protein>
    <submittedName>
        <fullName evidence="10">Permease</fullName>
    </submittedName>
</protein>
<feature type="domain" description="ABC transmembrane type-1" evidence="9">
    <location>
        <begin position="100"/>
        <end position="291"/>
    </location>
</feature>
<keyword evidence="3" id="KW-1003">Cell membrane</keyword>